<gene>
    <name evidence="9" type="ORF">AA0115_g11981</name>
</gene>
<keyword evidence="2 7" id="KW-0812">Transmembrane</keyword>
<dbReference type="EMBL" id="PDXB01000063">
    <property type="protein sequence ID" value="RYN17118.1"/>
    <property type="molecule type" value="Genomic_DNA"/>
</dbReference>
<feature type="region of interest" description="Disordered" evidence="6">
    <location>
        <begin position="395"/>
        <end position="419"/>
    </location>
</feature>
<evidence type="ECO:0000313" key="10">
    <source>
        <dbReference type="Proteomes" id="UP000292340"/>
    </source>
</evidence>
<feature type="transmembrane region" description="Helical" evidence="7">
    <location>
        <begin position="234"/>
        <end position="254"/>
    </location>
</feature>
<accession>A0AB37VZE5</accession>
<evidence type="ECO:0000256" key="7">
    <source>
        <dbReference type="SAM" id="Phobius"/>
    </source>
</evidence>
<feature type="transmembrane region" description="Helical" evidence="7">
    <location>
        <begin position="39"/>
        <end position="57"/>
    </location>
</feature>
<dbReference type="AlphaFoldDB" id="A0AB37VZE5"/>
<keyword evidence="4 7" id="KW-0472">Membrane</keyword>
<evidence type="ECO:0000256" key="1">
    <source>
        <dbReference type="ARBA" id="ARBA00004141"/>
    </source>
</evidence>
<dbReference type="GO" id="GO:0016020">
    <property type="term" value="C:membrane"/>
    <property type="evidence" value="ECO:0007669"/>
    <property type="project" value="UniProtKB-SubCell"/>
</dbReference>
<dbReference type="Proteomes" id="UP000292340">
    <property type="component" value="Unassembled WGS sequence"/>
</dbReference>
<comment type="caution">
    <text evidence="9">The sequence shown here is derived from an EMBL/GenBank/DDBJ whole genome shotgun (WGS) entry which is preliminary data.</text>
</comment>
<evidence type="ECO:0000256" key="3">
    <source>
        <dbReference type="ARBA" id="ARBA00022989"/>
    </source>
</evidence>
<feature type="transmembrane region" description="Helical" evidence="7">
    <location>
        <begin position="151"/>
        <end position="175"/>
    </location>
</feature>
<sequence length="419" mass="46916">MFLKQTFGHAEARSTFVPAIEPPPGITSNPTNPASLARYTHITTAVCLPIITAFFLLRTYVRVFIKRTWIFEDLLTTIAWAGTVAYLGIMEATMAHNGGKHAWDITAAEAQNAAYWFNVAAIEYGVMVCVVKLSVLWLYRRVFAPKRWSPLYIAIILLVAILIGFYGATTFAKIFECTPRAKIMEPSLPGHCIDLSMVLKTSGSFNFITDYLILFLPVQAVWKLRISRKKKSLIISVFTFGLCAPIFATIGFIVRLRNSSNRDKSWRQPEILLWGAAELASGLLCVCFPEFGPLLPHILRIIPHRRRSTPEARPVDNAFEMADSPSVPRRAWPGRGRRKDRGRRVMDSGIGLSVYNEGDKSYRERFLPRGWMDSGIGSHEVRTVDQTAPSCETGSEEILSASSKSVEPNYNLDGISDYA</sequence>
<dbReference type="InterPro" id="IPR049326">
    <property type="entry name" value="Rhodopsin_dom_fungi"/>
</dbReference>
<comment type="similarity">
    <text evidence="5">Belongs to the SAT4 family.</text>
</comment>
<dbReference type="PANTHER" id="PTHR33048">
    <property type="entry name" value="PTH11-LIKE INTEGRAL MEMBRANE PROTEIN (AFU_ORTHOLOGUE AFUA_5G11245)"/>
    <property type="match status" value="1"/>
</dbReference>
<feature type="transmembrane region" description="Helical" evidence="7">
    <location>
        <begin position="69"/>
        <end position="89"/>
    </location>
</feature>
<dbReference type="InterPro" id="IPR052337">
    <property type="entry name" value="SAT4-like"/>
</dbReference>
<evidence type="ECO:0000313" key="9">
    <source>
        <dbReference type="EMBL" id="RYN17118.1"/>
    </source>
</evidence>
<keyword evidence="3 7" id="KW-1133">Transmembrane helix</keyword>
<organism evidence="9 10">
    <name type="scientific">Alternaria tenuissima</name>
    <dbReference type="NCBI Taxonomy" id="119927"/>
    <lineage>
        <taxon>Eukaryota</taxon>
        <taxon>Fungi</taxon>
        <taxon>Dikarya</taxon>
        <taxon>Ascomycota</taxon>
        <taxon>Pezizomycotina</taxon>
        <taxon>Dothideomycetes</taxon>
        <taxon>Pleosporomycetidae</taxon>
        <taxon>Pleosporales</taxon>
        <taxon>Pleosporineae</taxon>
        <taxon>Pleosporaceae</taxon>
        <taxon>Alternaria</taxon>
        <taxon>Alternaria sect. Alternaria</taxon>
        <taxon>Alternaria alternata complex</taxon>
    </lineage>
</organism>
<feature type="region of interest" description="Disordered" evidence="6">
    <location>
        <begin position="324"/>
        <end position="343"/>
    </location>
</feature>
<evidence type="ECO:0000256" key="2">
    <source>
        <dbReference type="ARBA" id="ARBA00022692"/>
    </source>
</evidence>
<evidence type="ECO:0000259" key="8">
    <source>
        <dbReference type="Pfam" id="PF20684"/>
    </source>
</evidence>
<protein>
    <recommendedName>
        <fullName evidence="8">Rhodopsin domain-containing protein</fullName>
    </recommendedName>
</protein>
<comment type="subcellular location">
    <subcellularLocation>
        <location evidence="1">Membrane</location>
        <topology evidence="1">Multi-pass membrane protein</topology>
    </subcellularLocation>
</comment>
<dbReference type="PANTHER" id="PTHR33048:SF47">
    <property type="entry name" value="INTEGRAL MEMBRANE PROTEIN-RELATED"/>
    <property type="match status" value="1"/>
</dbReference>
<dbReference type="Pfam" id="PF20684">
    <property type="entry name" value="Fung_rhodopsin"/>
    <property type="match status" value="1"/>
</dbReference>
<reference evidence="9" key="1">
    <citation type="submission" date="2017-10" db="EMBL/GenBank/DDBJ databases">
        <authorList>
            <person name="Armitage A.D."/>
            <person name="Barbara D.J."/>
            <person name="Woodhall J.W."/>
            <person name="Sreenivasaprasad S."/>
            <person name="Lane C.R."/>
            <person name="Clarkson J.P."/>
            <person name="Harrison R.J."/>
        </authorList>
    </citation>
    <scope>NUCLEOTIDE SEQUENCE</scope>
    <source>
        <strain evidence="9">FERA 1164</strain>
    </source>
</reference>
<evidence type="ECO:0000256" key="4">
    <source>
        <dbReference type="ARBA" id="ARBA00023136"/>
    </source>
</evidence>
<reference evidence="9" key="2">
    <citation type="journal article" date="2019" name="bioRxiv">
        <title>Genomics, evolutionary history and diagnostics of the Alternaria alternata species group including apple and Asian pear pathotypes.</title>
        <authorList>
            <person name="Armitage A.D."/>
            <person name="Cockerton H.M."/>
            <person name="Sreenivasaprasad S."/>
            <person name="Woodhall J.W."/>
            <person name="Lane C.R."/>
            <person name="Harrison R.J."/>
            <person name="Clarkson J.P."/>
        </authorList>
    </citation>
    <scope>NUCLEOTIDE SEQUENCE</scope>
    <source>
        <strain evidence="9">FERA 1164</strain>
    </source>
</reference>
<feature type="domain" description="Rhodopsin" evidence="8">
    <location>
        <begin position="57"/>
        <end position="295"/>
    </location>
</feature>
<feature type="transmembrane region" description="Helical" evidence="7">
    <location>
        <begin position="204"/>
        <end position="222"/>
    </location>
</feature>
<proteinExistence type="inferred from homology"/>
<evidence type="ECO:0000256" key="5">
    <source>
        <dbReference type="ARBA" id="ARBA00038359"/>
    </source>
</evidence>
<evidence type="ECO:0000256" key="6">
    <source>
        <dbReference type="SAM" id="MobiDB-lite"/>
    </source>
</evidence>
<name>A0AB37VZE5_9PLEO</name>
<feature type="transmembrane region" description="Helical" evidence="7">
    <location>
        <begin position="115"/>
        <end position="139"/>
    </location>
</feature>